<evidence type="ECO:0000313" key="2">
    <source>
        <dbReference type="Proteomes" id="UP001198862"/>
    </source>
</evidence>
<accession>A0ABS8KY00</accession>
<dbReference type="Proteomes" id="UP001198862">
    <property type="component" value="Unassembled WGS sequence"/>
</dbReference>
<name>A0ABS8KY00_9HYPH</name>
<keyword evidence="2" id="KW-1185">Reference proteome</keyword>
<comment type="caution">
    <text evidence="1">The sequence shown here is derived from an EMBL/GenBank/DDBJ whole genome shotgun (WGS) entry which is preliminary data.</text>
</comment>
<dbReference type="EMBL" id="JAJISD010000008">
    <property type="protein sequence ID" value="MCC8430972.1"/>
    <property type="molecule type" value="Genomic_DNA"/>
</dbReference>
<evidence type="ECO:0000313" key="1">
    <source>
        <dbReference type="EMBL" id="MCC8430972.1"/>
    </source>
</evidence>
<proteinExistence type="predicted"/>
<sequence length="130" mass="15245">MSDRGRVLDIGDSVAIFFCELALANRQSITLSSNMAGRCLYRDFVELLHRRLVPHRRRIRFRGGWSWRRFAGWWLWGASQSGLSFGSFLVPLFPLLEEHRLEFRRDRPRRYRPESVPDCLLPDLKAVSPA</sequence>
<reference evidence="1 2" key="1">
    <citation type="submission" date="2021-11" db="EMBL/GenBank/DDBJ databases">
        <authorList>
            <person name="Lee D.-H."/>
            <person name="Kim S.-B."/>
        </authorList>
    </citation>
    <scope>NUCLEOTIDE SEQUENCE [LARGE SCALE GENOMIC DNA]</scope>
    <source>
        <strain evidence="1 2">KCTC 52223</strain>
    </source>
</reference>
<gene>
    <name evidence="1" type="ORF">LJ725_18515</name>
</gene>
<protein>
    <submittedName>
        <fullName evidence="1">Uncharacterized protein</fullName>
    </submittedName>
</protein>
<organism evidence="1 2">
    <name type="scientific">Reyranella aquatilis</name>
    <dbReference type="NCBI Taxonomy" id="2035356"/>
    <lineage>
        <taxon>Bacteria</taxon>
        <taxon>Pseudomonadati</taxon>
        <taxon>Pseudomonadota</taxon>
        <taxon>Alphaproteobacteria</taxon>
        <taxon>Hyphomicrobiales</taxon>
        <taxon>Reyranellaceae</taxon>
        <taxon>Reyranella</taxon>
    </lineage>
</organism>